<dbReference type="Gene3D" id="1.20.140.40">
    <property type="entry name" value="Invertase/pectin methylesterase inhibitor family protein"/>
    <property type="match status" value="1"/>
</dbReference>
<dbReference type="Proteomes" id="UP000235220">
    <property type="component" value="Chromosome 7"/>
</dbReference>
<protein>
    <submittedName>
        <fullName evidence="5">Cell wall / vacuolar inhibitor of fructosidase 1</fullName>
    </submittedName>
</protein>
<dbReference type="Gramene" id="Jr07_11850_p1">
    <property type="protein sequence ID" value="cds.Jr07_11850_p1"/>
    <property type="gene ID" value="Jr07_11850"/>
</dbReference>
<dbReference type="STRING" id="51240.A0A2I4GTK7"/>
<reference evidence="5" key="1">
    <citation type="submission" date="2025-08" db="UniProtKB">
        <authorList>
            <consortium name="RefSeq"/>
        </authorList>
    </citation>
    <scope>IDENTIFICATION</scope>
    <source>
        <tissue evidence="5">Leaves</tissue>
    </source>
</reference>
<keyword evidence="1" id="KW-0732">Signal</keyword>
<dbReference type="GO" id="GO:0004857">
    <property type="term" value="F:enzyme inhibitor activity"/>
    <property type="evidence" value="ECO:0000318"/>
    <property type="project" value="GO_Central"/>
</dbReference>
<dbReference type="PANTHER" id="PTHR36710:SF18">
    <property type="entry name" value="PECTINESTERASE INHIBITOR 5-RELATED"/>
    <property type="match status" value="1"/>
</dbReference>
<dbReference type="AlphaFoldDB" id="A0A2I4GTK7"/>
<evidence type="ECO:0000256" key="2">
    <source>
        <dbReference type="ARBA" id="ARBA00023157"/>
    </source>
</evidence>
<dbReference type="CDD" id="cd15796">
    <property type="entry name" value="CIF_like"/>
    <property type="match status" value="1"/>
</dbReference>
<evidence type="ECO:0000256" key="3">
    <source>
        <dbReference type="ARBA" id="ARBA00038471"/>
    </source>
</evidence>
<dbReference type="SUPFAM" id="SSF101148">
    <property type="entry name" value="Plant invertase/pectin methylesterase inhibitor"/>
    <property type="match status" value="1"/>
</dbReference>
<dbReference type="FunFam" id="1.20.140.40:FF:000009">
    <property type="entry name" value="Invertase/pectin methylesterase inhibitor family protein"/>
    <property type="match status" value="1"/>
</dbReference>
<dbReference type="InterPro" id="IPR035513">
    <property type="entry name" value="Invertase/methylesterase_inhib"/>
</dbReference>
<organism evidence="4 5">
    <name type="scientific">Juglans regia</name>
    <name type="common">English walnut</name>
    <dbReference type="NCBI Taxonomy" id="51240"/>
    <lineage>
        <taxon>Eukaryota</taxon>
        <taxon>Viridiplantae</taxon>
        <taxon>Streptophyta</taxon>
        <taxon>Embryophyta</taxon>
        <taxon>Tracheophyta</taxon>
        <taxon>Spermatophyta</taxon>
        <taxon>Magnoliopsida</taxon>
        <taxon>eudicotyledons</taxon>
        <taxon>Gunneridae</taxon>
        <taxon>Pentapetalae</taxon>
        <taxon>rosids</taxon>
        <taxon>fabids</taxon>
        <taxon>Fagales</taxon>
        <taxon>Juglandaceae</taxon>
        <taxon>Juglans</taxon>
    </lineage>
</organism>
<dbReference type="PANTHER" id="PTHR36710">
    <property type="entry name" value="PECTINESTERASE INHIBITOR-LIKE"/>
    <property type="match status" value="1"/>
</dbReference>
<dbReference type="FunCoup" id="A0A2I4GTK7">
    <property type="interactions" value="76"/>
</dbReference>
<keyword evidence="2" id="KW-1015">Disulfide bond</keyword>
<sequence>MRHHLCLYFNMGKKNVHIWQYNCINKSNKVKFHFSHLREAQFPYLYTLASSSTLCPSSLHKIMRNSISPISIFLLLVVLFPIFPPLTRCSILPLNESDNLIEEICKQTPHYDLCLSYLQSNPQSSNADAKGLAQIMGDILLACVTEELNYIEGLIKQAPEPELERSLAYCAELYIPVVKYTLPQALDALSKGGYKFANYGIADAAKEADACEKKFSGSTGSPVTDRNNLVENLSEVAKAIVNVLLKG</sequence>
<dbReference type="GeneID" id="109010778"/>
<evidence type="ECO:0000313" key="5">
    <source>
        <dbReference type="RefSeq" id="XP_018847235.1"/>
    </source>
</evidence>
<name>A0A2I4GTK7_JUGRE</name>
<dbReference type="InterPro" id="IPR034087">
    <property type="entry name" value="C/VIF1"/>
</dbReference>
<dbReference type="NCBIfam" id="TIGR01614">
    <property type="entry name" value="PME_inhib"/>
    <property type="match status" value="1"/>
</dbReference>
<proteinExistence type="inferred from homology"/>
<dbReference type="GO" id="GO:0009505">
    <property type="term" value="C:plant-type cell wall"/>
    <property type="evidence" value="ECO:0000318"/>
    <property type="project" value="GO_Central"/>
</dbReference>
<comment type="similarity">
    <text evidence="3">Belongs to the PMEI family.</text>
</comment>
<gene>
    <name evidence="5" type="primary">LOC109010778</name>
</gene>
<accession>A0A2I4GTK7</accession>
<keyword evidence="4" id="KW-1185">Reference proteome</keyword>
<dbReference type="RefSeq" id="XP_018847235.1">
    <property type="nucleotide sequence ID" value="XM_018991690.2"/>
</dbReference>
<dbReference type="KEGG" id="jre:109010778"/>
<dbReference type="SMART" id="SM00856">
    <property type="entry name" value="PMEI"/>
    <property type="match status" value="1"/>
</dbReference>
<dbReference type="OrthoDB" id="764172at2759"/>
<dbReference type="InterPro" id="IPR052421">
    <property type="entry name" value="PCW_Enzyme_Inhibitor"/>
</dbReference>
<evidence type="ECO:0000256" key="1">
    <source>
        <dbReference type="ARBA" id="ARBA00022729"/>
    </source>
</evidence>
<dbReference type="Pfam" id="PF04043">
    <property type="entry name" value="PMEI"/>
    <property type="match status" value="1"/>
</dbReference>
<dbReference type="InterPro" id="IPR006501">
    <property type="entry name" value="Pectinesterase_inhib_dom"/>
</dbReference>
<dbReference type="GO" id="GO:0009827">
    <property type="term" value="P:plant-type cell wall modification"/>
    <property type="evidence" value="ECO:0000318"/>
    <property type="project" value="GO_Central"/>
</dbReference>
<evidence type="ECO:0000313" key="4">
    <source>
        <dbReference type="Proteomes" id="UP000235220"/>
    </source>
</evidence>